<evidence type="ECO:0000313" key="5">
    <source>
        <dbReference type="EMBL" id="CPV53129.1"/>
    </source>
</evidence>
<dbReference type="InterPro" id="IPR036396">
    <property type="entry name" value="Cyt_P450_sf"/>
</dbReference>
<feature type="binding site" description="axial binding residue" evidence="3">
    <location>
        <position position="465"/>
    </location>
    <ligand>
        <name>heme</name>
        <dbReference type="ChEBI" id="CHEBI:30413"/>
    </ligand>
    <ligandPart>
        <name>Fe</name>
        <dbReference type="ChEBI" id="CHEBI:18248"/>
    </ligandPart>
</feature>
<keyword evidence="3 4" id="KW-0349">Heme</keyword>
<dbReference type="PROSITE" id="PS00086">
    <property type="entry name" value="CYTOCHROME_P450"/>
    <property type="match status" value="1"/>
</dbReference>
<dbReference type="Pfam" id="PF00067">
    <property type="entry name" value="p450"/>
    <property type="match status" value="2"/>
</dbReference>
<dbReference type="InterPro" id="IPR002401">
    <property type="entry name" value="Cyt_P450_E_grp-I"/>
</dbReference>
<sequence length="519" mass="57665">MSASALQPEPLSAPVEVAAGECPVNHDLYPGGPTFLRWHHTRVGYLKSWRLALGAVWSTYRHTISEYLADLPGQDDVIVARAPMRKAVIVRNPELARHVLVANQDNYIKSAEYDLLAVGFGRGLVTDLNEGLWNRNRRLVQPIFAKRQVDLFAPQMAEAAARTVSRWDELYAEGKPVDITAEMNYLTMDIVAQTMFGIDLSGDMAERMRIYFARLLKLFGVGFIVGAAPPLRWVVDKLAAHGPHELSSHTPRLAIRALRIGASVAAPRTMKGLRWVERTIDQLIADHRSGRIARQDNLLALLMAAEDPETGAKYTDLEIRDELMTFLGAGFETTAAALAWTWYLLSRNPDARAKLGQEVDRVLGGRQPTAADVDNLPWTAAVLNEAMRVYPPILGLARTAKADDVLGDYPISAGTTVMVLIDSIHHNERVWDDAKTFDPARFLKENLQPEQRKAHMPFGAGKRMCIASGFANLEAIIGIAALAQNYELDLLPGQQPRREVTFTGGPEGEILMRLRKRDR</sequence>
<dbReference type="InterPro" id="IPR001128">
    <property type="entry name" value="Cyt_P450"/>
</dbReference>
<dbReference type="EMBL" id="CSWP01000004">
    <property type="protein sequence ID" value="CPV53129.1"/>
    <property type="molecule type" value="Genomic_DNA"/>
</dbReference>
<dbReference type="PANTHER" id="PTHR24305:SF166">
    <property type="entry name" value="CYTOCHROME P450 12A4, MITOCHONDRIAL-RELATED"/>
    <property type="match status" value="1"/>
</dbReference>
<evidence type="ECO:0000256" key="3">
    <source>
        <dbReference type="PIRSR" id="PIRSR602401-1"/>
    </source>
</evidence>
<dbReference type="SUPFAM" id="SSF48264">
    <property type="entry name" value="Cytochrome P450"/>
    <property type="match status" value="1"/>
</dbReference>
<evidence type="ECO:0000313" key="6">
    <source>
        <dbReference type="Proteomes" id="UP000045782"/>
    </source>
</evidence>
<keyword evidence="4" id="KW-0503">Monooxygenase</keyword>
<dbReference type="PRINTS" id="PR00463">
    <property type="entry name" value="EP450I"/>
</dbReference>
<comment type="similarity">
    <text evidence="2 4">Belongs to the cytochrome P450 family.</text>
</comment>
<evidence type="ECO:0000256" key="2">
    <source>
        <dbReference type="ARBA" id="ARBA00010617"/>
    </source>
</evidence>
<name>A0A0U0ZNN6_9MYCO</name>
<reference evidence="5 6" key="1">
    <citation type="submission" date="2015-03" db="EMBL/GenBank/DDBJ databases">
        <authorList>
            <person name="Murphy D."/>
        </authorList>
    </citation>
    <scope>NUCLEOTIDE SEQUENCE [LARGE SCALE GENOMIC DNA]</scope>
    <source>
        <strain evidence="5 6">PAP088</strain>
    </source>
</reference>
<evidence type="ECO:0000256" key="4">
    <source>
        <dbReference type="RuleBase" id="RU000461"/>
    </source>
</evidence>
<dbReference type="GO" id="GO:0005506">
    <property type="term" value="F:iron ion binding"/>
    <property type="evidence" value="ECO:0007669"/>
    <property type="project" value="InterPro"/>
</dbReference>
<keyword evidence="4" id="KW-0560">Oxidoreductase</keyword>
<dbReference type="PANTHER" id="PTHR24305">
    <property type="entry name" value="CYTOCHROME P450"/>
    <property type="match status" value="1"/>
</dbReference>
<dbReference type="InterPro" id="IPR017972">
    <property type="entry name" value="Cyt_P450_CS"/>
</dbReference>
<proteinExistence type="inferred from homology"/>
<keyword evidence="3 4" id="KW-0408">Iron</keyword>
<dbReference type="PRINTS" id="PR00385">
    <property type="entry name" value="P450"/>
</dbReference>
<dbReference type="GO" id="GO:0004497">
    <property type="term" value="F:monooxygenase activity"/>
    <property type="evidence" value="ECO:0007669"/>
    <property type="project" value="UniProtKB-KW"/>
</dbReference>
<protein>
    <submittedName>
        <fullName evidence="5">Putative cytochrome P450</fullName>
    </submittedName>
</protein>
<dbReference type="Proteomes" id="UP000045782">
    <property type="component" value="Unassembled WGS sequence"/>
</dbReference>
<keyword evidence="3 4" id="KW-0479">Metal-binding</keyword>
<dbReference type="AlphaFoldDB" id="A0A0U0ZNN6"/>
<dbReference type="InterPro" id="IPR050121">
    <property type="entry name" value="Cytochrome_P450_monoxygenase"/>
</dbReference>
<dbReference type="RefSeq" id="WP_005098958.1">
    <property type="nucleotide sequence ID" value="NZ_AP022621.1"/>
</dbReference>
<dbReference type="GO" id="GO:0020037">
    <property type="term" value="F:heme binding"/>
    <property type="evidence" value="ECO:0007669"/>
    <property type="project" value="InterPro"/>
</dbReference>
<comment type="cofactor">
    <cofactor evidence="1 3">
        <name>heme</name>
        <dbReference type="ChEBI" id="CHEBI:30413"/>
    </cofactor>
</comment>
<organism evidence="5 6">
    <name type="scientific">Mycobacteroides abscessus</name>
    <dbReference type="NCBI Taxonomy" id="36809"/>
    <lineage>
        <taxon>Bacteria</taxon>
        <taxon>Bacillati</taxon>
        <taxon>Actinomycetota</taxon>
        <taxon>Actinomycetes</taxon>
        <taxon>Mycobacteriales</taxon>
        <taxon>Mycobacteriaceae</taxon>
        <taxon>Mycobacteroides</taxon>
    </lineage>
</organism>
<evidence type="ECO:0000256" key="1">
    <source>
        <dbReference type="ARBA" id="ARBA00001971"/>
    </source>
</evidence>
<gene>
    <name evidence="5" type="ORF">ERS075579_02468</name>
</gene>
<dbReference type="Gene3D" id="1.10.630.10">
    <property type="entry name" value="Cytochrome P450"/>
    <property type="match status" value="1"/>
</dbReference>
<dbReference type="GO" id="GO:0016705">
    <property type="term" value="F:oxidoreductase activity, acting on paired donors, with incorporation or reduction of molecular oxygen"/>
    <property type="evidence" value="ECO:0007669"/>
    <property type="project" value="InterPro"/>
</dbReference>
<accession>A0A0U0ZNN6</accession>